<feature type="non-terminal residue" evidence="1">
    <location>
        <position position="84"/>
    </location>
</feature>
<dbReference type="OrthoDB" id="3064516at2759"/>
<name>A0A0C9ZJJ5_9AGAM</name>
<evidence type="ECO:0000313" key="2">
    <source>
        <dbReference type="Proteomes" id="UP000054018"/>
    </source>
</evidence>
<dbReference type="Proteomes" id="UP000054018">
    <property type="component" value="Unassembled WGS sequence"/>
</dbReference>
<accession>A0A0C9ZJJ5</accession>
<reference evidence="1 2" key="1">
    <citation type="submission" date="2014-04" db="EMBL/GenBank/DDBJ databases">
        <authorList>
            <consortium name="DOE Joint Genome Institute"/>
            <person name="Kuo A."/>
            <person name="Kohler A."/>
            <person name="Costa M.D."/>
            <person name="Nagy L.G."/>
            <person name="Floudas D."/>
            <person name="Copeland A."/>
            <person name="Barry K.W."/>
            <person name="Cichocki N."/>
            <person name="Veneault-Fourrey C."/>
            <person name="LaButti K."/>
            <person name="Lindquist E.A."/>
            <person name="Lipzen A."/>
            <person name="Lundell T."/>
            <person name="Morin E."/>
            <person name="Murat C."/>
            <person name="Sun H."/>
            <person name="Tunlid A."/>
            <person name="Henrissat B."/>
            <person name="Grigoriev I.V."/>
            <person name="Hibbett D.S."/>
            <person name="Martin F."/>
            <person name="Nordberg H.P."/>
            <person name="Cantor M.N."/>
            <person name="Hua S.X."/>
        </authorList>
    </citation>
    <scope>NUCLEOTIDE SEQUENCE [LARGE SCALE GENOMIC DNA]</scope>
    <source>
        <strain evidence="1 2">441</strain>
    </source>
</reference>
<dbReference type="HOGENOM" id="CLU_2533714_0_0_1"/>
<organism evidence="1 2">
    <name type="scientific">Pisolithus microcarpus 441</name>
    <dbReference type="NCBI Taxonomy" id="765257"/>
    <lineage>
        <taxon>Eukaryota</taxon>
        <taxon>Fungi</taxon>
        <taxon>Dikarya</taxon>
        <taxon>Basidiomycota</taxon>
        <taxon>Agaricomycotina</taxon>
        <taxon>Agaricomycetes</taxon>
        <taxon>Agaricomycetidae</taxon>
        <taxon>Boletales</taxon>
        <taxon>Sclerodermatineae</taxon>
        <taxon>Pisolithaceae</taxon>
        <taxon>Pisolithus</taxon>
    </lineage>
</organism>
<dbReference type="AlphaFoldDB" id="A0A0C9ZJJ5"/>
<gene>
    <name evidence="1" type="ORF">PISMIDRAFT_75084</name>
</gene>
<keyword evidence="2" id="KW-1185">Reference proteome</keyword>
<feature type="non-terminal residue" evidence="1">
    <location>
        <position position="1"/>
    </location>
</feature>
<sequence length="84" mass="9515">HGSTKALTNVCPQVPELTPQRNLDIWESLGAMYDTDAFKAKAVNWLSEAVRVLMESYDSLGPVGTDPHWDKFYVFHAYLQKAFP</sequence>
<dbReference type="EMBL" id="KN833772">
    <property type="protein sequence ID" value="KIK20113.1"/>
    <property type="molecule type" value="Genomic_DNA"/>
</dbReference>
<reference evidence="2" key="2">
    <citation type="submission" date="2015-01" db="EMBL/GenBank/DDBJ databases">
        <title>Evolutionary Origins and Diversification of the Mycorrhizal Mutualists.</title>
        <authorList>
            <consortium name="DOE Joint Genome Institute"/>
            <consortium name="Mycorrhizal Genomics Consortium"/>
            <person name="Kohler A."/>
            <person name="Kuo A."/>
            <person name="Nagy L.G."/>
            <person name="Floudas D."/>
            <person name="Copeland A."/>
            <person name="Barry K.W."/>
            <person name="Cichocki N."/>
            <person name="Veneault-Fourrey C."/>
            <person name="LaButti K."/>
            <person name="Lindquist E.A."/>
            <person name="Lipzen A."/>
            <person name="Lundell T."/>
            <person name="Morin E."/>
            <person name="Murat C."/>
            <person name="Riley R."/>
            <person name="Ohm R."/>
            <person name="Sun H."/>
            <person name="Tunlid A."/>
            <person name="Henrissat B."/>
            <person name="Grigoriev I.V."/>
            <person name="Hibbett D.S."/>
            <person name="Martin F."/>
        </authorList>
    </citation>
    <scope>NUCLEOTIDE SEQUENCE [LARGE SCALE GENOMIC DNA]</scope>
    <source>
        <strain evidence="2">441</strain>
    </source>
</reference>
<dbReference type="STRING" id="765257.A0A0C9ZJJ5"/>
<proteinExistence type="predicted"/>
<evidence type="ECO:0000313" key="1">
    <source>
        <dbReference type="EMBL" id="KIK20113.1"/>
    </source>
</evidence>
<protein>
    <submittedName>
        <fullName evidence="1">Uncharacterized protein</fullName>
    </submittedName>
</protein>